<gene>
    <name evidence="2" type="ORF">E1B28_010472</name>
</gene>
<keyword evidence="1" id="KW-0812">Transmembrane</keyword>
<feature type="transmembrane region" description="Helical" evidence="1">
    <location>
        <begin position="127"/>
        <end position="152"/>
    </location>
</feature>
<reference evidence="2" key="1">
    <citation type="journal article" date="2021" name="Genome Biol. Evol.">
        <title>The assembled and annotated genome of the fairy-ring fungus Marasmius oreades.</title>
        <authorList>
            <person name="Hiltunen M."/>
            <person name="Ament-Velasquez S.L."/>
            <person name="Johannesson H."/>
        </authorList>
    </citation>
    <scope>NUCLEOTIDE SEQUENCE</scope>
    <source>
        <strain evidence="2">03SP1</strain>
    </source>
</reference>
<comment type="caution">
    <text evidence="2">The sequence shown here is derived from an EMBL/GenBank/DDBJ whole genome shotgun (WGS) entry which is preliminary data.</text>
</comment>
<evidence type="ECO:0000256" key="1">
    <source>
        <dbReference type="SAM" id="Phobius"/>
    </source>
</evidence>
<dbReference type="GO" id="GO:0006457">
    <property type="term" value="P:protein folding"/>
    <property type="evidence" value="ECO:0007669"/>
    <property type="project" value="TreeGrafter"/>
</dbReference>
<accession>A0A9P7RX82</accession>
<dbReference type="OrthoDB" id="5582162at2759"/>
<keyword evidence="3" id="KW-1185">Reference proteome</keyword>
<dbReference type="GeneID" id="66079548"/>
<proteinExistence type="predicted"/>
<feature type="transmembrane region" description="Helical" evidence="1">
    <location>
        <begin position="240"/>
        <end position="260"/>
    </location>
</feature>
<dbReference type="Pfam" id="PF12271">
    <property type="entry name" value="Chs7"/>
    <property type="match status" value="1"/>
</dbReference>
<keyword evidence="1" id="KW-0472">Membrane</keyword>
<keyword evidence="1" id="KW-1133">Transmembrane helix</keyword>
<feature type="transmembrane region" description="Helical" evidence="1">
    <location>
        <begin position="164"/>
        <end position="183"/>
    </location>
</feature>
<dbReference type="GO" id="GO:0005789">
    <property type="term" value="C:endoplasmic reticulum membrane"/>
    <property type="evidence" value="ECO:0007669"/>
    <property type="project" value="TreeGrafter"/>
</dbReference>
<dbReference type="PANTHER" id="PTHR35329">
    <property type="entry name" value="CHITIN SYNTHASE EXPORT CHAPERONE"/>
    <property type="match status" value="1"/>
</dbReference>
<evidence type="ECO:0000313" key="3">
    <source>
        <dbReference type="Proteomes" id="UP001049176"/>
    </source>
</evidence>
<dbReference type="KEGG" id="more:E1B28_010472"/>
<dbReference type="EMBL" id="CM032186">
    <property type="protein sequence ID" value="KAG7091436.1"/>
    <property type="molecule type" value="Genomic_DNA"/>
</dbReference>
<feature type="transmembrane region" description="Helical" evidence="1">
    <location>
        <begin position="204"/>
        <end position="234"/>
    </location>
</feature>
<dbReference type="AlphaFoldDB" id="A0A9P7RX82"/>
<feature type="transmembrane region" description="Helical" evidence="1">
    <location>
        <begin position="272"/>
        <end position="293"/>
    </location>
</feature>
<evidence type="ECO:0008006" key="4">
    <source>
        <dbReference type="Google" id="ProtNLM"/>
    </source>
</evidence>
<feature type="transmembrane region" description="Helical" evidence="1">
    <location>
        <begin position="98"/>
        <end position="115"/>
    </location>
</feature>
<evidence type="ECO:0000313" key="2">
    <source>
        <dbReference type="EMBL" id="KAG7091436.1"/>
    </source>
</evidence>
<dbReference type="Proteomes" id="UP001049176">
    <property type="component" value="Chromosome 6"/>
</dbReference>
<dbReference type="InterPro" id="IPR022057">
    <property type="entry name" value="Chs7"/>
</dbReference>
<sequence>MRFGDYQELCSQVPSYTWCNLFYRQIQDFQPSLLTGTSADPASAPVGVNPTCGTLRVGNDGSLGNISNVVVCAVSMLVVLGLIYLVGRRKAAVGRVEFRFLLIVYFLTLPFQLLTNGSLLEQGTTALVVLTAIHAGLVVTLFLGLLANAIVATQVVEDGTMASVIPYLLFTIIFFGGTVYVSLDIALGITKTLGPTENPSELRSIALFVLTSIWPAASALIYFVLMIYIILGVLNEIRPVWFFILAAGVFVLAQLAWFLLGKVICRRTNAKIDGSFIATFLETVCVLLLYLGWRNITEESWEDTAYN</sequence>
<feature type="transmembrane region" description="Helical" evidence="1">
    <location>
        <begin position="66"/>
        <end position="86"/>
    </location>
</feature>
<dbReference type="RefSeq" id="XP_043007906.1">
    <property type="nucleotide sequence ID" value="XM_043155438.1"/>
</dbReference>
<organism evidence="2 3">
    <name type="scientific">Marasmius oreades</name>
    <name type="common">fairy-ring Marasmius</name>
    <dbReference type="NCBI Taxonomy" id="181124"/>
    <lineage>
        <taxon>Eukaryota</taxon>
        <taxon>Fungi</taxon>
        <taxon>Dikarya</taxon>
        <taxon>Basidiomycota</taxon>
        <taxon>Agaricomycotina</taxon>
        <taxon>Agaricomycetes</taxon>
        <taxon>Agaricomycetidae</taxon>
        <taxon>Agaricales</taxon>
        <taxon>Marasmiineae</taxon>
        <taxon>Marasmiaceae</taxon>
        <taxon>Marasmius</taxon>
    </lineage>
</organism>
<dbReference type="PANTHER" id="PTHR35329:SF1">
    <property type="entry name" value="CHITIN SYNTHASE EXPORT CHAPERONE"/>
    <property type="match status" value="1"/>
</dbReference>
<protein>
    <recommendedName>
        <fullName evidence="4">Chitin synthase export chaperone</fullName>
    </recommendedName>
</protein>
<dbReference type="GO" id="GO:0051082">
    <property type="term" value="F:unfolded protein binding"/>
    <property type="evidence" value="ECO:0007669"/>
    <property type="project" value="TreeGrafter"/>
</dbReference>
<name>A0A9P7RX82_9AGAR</name>